<sequence length="379" mass="43167">MLDGLVSMGTTYNSSFCYNVSRGKLVTIECDYPMFYYLESLLYRSFFGVFFDLVEVLLLSALWFCNIWIQRDFMEAYMSSVALPLTVSTIMKIATLVWNFLFPREIEKAWLIDMIYATSMTTSQLTLIQGLPFLLYMATKMGTTRKQNYNCCTWVPFLLVLMLSLPLSAIFNMCSKPTFAAPSLIMILALIIIAMAFMFALIGMGCLAFTCCSGTKMAMDMLDPVVFDARSRLGWVMLFSLAAPITFYPCLYCYVSLAFFLDLSNDYDLLTNEMATRTWNFFFGPSVLIFTFVILPSYRDTILCGCKYRQFTKKVQMSQLNPAMTQISAMTTTPVIPIVSQQPNEKQLKSEPIFQITGGKPSSGKKGWISNTNFLIFYY</sequence>
<feature type="transmembrane region" description="Helical" evidence="1">
    <location>
        <begin position="81"/>
        <end position="102"/>
    </location>
</feature>
<feature type="transmembrane region" description="Helical" evidence="1">
    <location>
        <begin position="149"/>
        <end position="171"/>
    </location>
</feature>
<dbReference type="AlphaFoldDB" id="A0A9P1IV37"/>
<dbReference type="Proteomes" id="UP001152747">
    <property type="component" value="Unassembled WGS sequence"/>
</dbReference>
<protein>
    <submittedName>
        <fullName evidence="2">Uncharacterized protein</fullName>
    </submittedName>
</protein>
<accession>A0A9P1IV37</accession>
<feature type="transmembrane region" description="Helical" evidence="1">
    <location>
        <begin position="233"/>
        <end position="261"/>
    </location>
</feature>
<feature type="transmembrane region" description="Helical" evidence="1">
    <location>
        <begin position="41"/>
        <end position="69"/>
    </location>
</feature>
<feature type="transmembrane region" description="Helical" evidence="1">
    <location>
        <begin position="183"/>
        <end position="212"/>
    </location>
</feature>
<evidence type="ECO:0000313" key="3">
    <source>
        <dbReference type="Proteomes" id="UP001152747"/>
    </source>
</evidence>
<reference evidence="2" key="1">
    <citation type="submission" date="2022-11" db="EMBL/GenBank/DDBJ databases">
        <authorList>
            <person name="Kikuchi T."/>
        </authorList>
    </citation>
    <scope>NUCLEOTIDE SEQUENCE</scope>
    <source>
        <strain evidence="2">PS1010</strain>
    </source>
</reference>
<gene>
    <name evidence="2" type="ORF">CAMP_LOCUS14308</name>
</gene>
<name>A0A9P1IV37_9PELO</name>
<dbReference type="EMBL" id="CANHGI010000005">
    <property type="protein sequence ID" value="CAI5451671.1"/>
    <property type="molecule type" value="Genomic_DNA"/>
</dbReference>
<evidence type="ECO:0000256" key="1">
    <source>
        <dbReference type="SAM" id="Phobius"/>
    </source>
</evidence>
<organism evidence="2 3">
    <name type="scientific">Caenorhabditis angaria</name>
    <dbReference type="NCBI Taxonomy" id="860376"/>
    <lineage>
        <taxon>Eukaryota</taxon>
        <taxon>Metazoa</taxon>
        <taxon>Ecdysozoa</taxon>
        <taxon>Nematoda</taxon>
        <taxon>Chromadorea</taxon>
        <taxon>Rhabditida</taxon>
        <taxon>Rhabditina</taxon>
        <taxon>Rhabditomorpha</taxon>
        <taxon>Rhabditoidea</taxon>
        <taxon>Rhabditidae</taxon>
        <taxon>Peloderinae</taxon>
        <taxon>Caenorhabditis</taxon>
    </lineage>
</organism>
<keyword evidence="3" id="KW-1185">Reference proteome</keyword>
<keyword evidence="1" id="KW-0472">Membrane</keyword>
<dbReference type="OrthoDB" id="5777365at2759"/>
<feature type="transmembrane region" description="Helical" evidence="1">
    <location>
        <begin position="114"/>
        <end position="137"/>
    </location>
</feature>
<keyword evidence="1" id="KW-0812">Transmembrane</keyword>
<comment type="caution">
    <text evidence="2">The sequence shown here is derived from an EMBL/GenBank/DDBJ whole genome shotgun (WGS) entry which is preliminary data.</text>
</comment>
<keyword evidence="1" id="KW-1133">Transmembrane helix</keyword>
<feature type="transmembrane region" description="Helical" evidence="1">
    <location>
        <begin position="281"/>
        <end position="298"/>
    </location>
</feature>
<evidence type="ECO:0000313" key="2">
    <source>
        <dbReference type="EMBL" id="CAI5451671.1"/>
    </source>
</evidence>
<proteinExistence type="predicted"/>